<gene>
    <name evidence="2" type="ORF">TbgDal_II310</name>
</gene>
<dbReference type="AlphaFoldDB" id="C9ZIV6"/>
<dbReference type="KEGG" id="tbg:TbgDal_II310"/>
<dbReference type="EMBL" id="FN554965">
    <property type="protein sequence ID" value="CBH09322.1"/>
    <property type="molecule type" value="Genomic_DNA"/>
</dbReference>
<sequence length="105" mass="11718">MRKKMDRKVNLTIAARHGNYTLTTSLWPATMCVSTSHHQKEGSTALPLNTLRGGVTICSRYNQTKVSKGEQSKKEKERWLDQTKRVPSASSAESSGGLKRDVKNK</sequence>
<organism evidence="2 3">
    <name type="scientific">Trypanosoma brucei gambiense (strain MHOM/CI/86/DAL972)</name>
    <dbReference type="NCBI Taxonomy" id="679716"/>
    <lineage>
        <taxon>Eukaryota</taxon>
        <taxon>Discoba</taxon>
        <taxon>Euglenozoa</taxon>
        <taxon>Kinetoplastea</taxon>
        <taxon>Metakinetoplastina</taxon>
        <taxon>Trypanosomatida</taxon>
        <taxon>Trypanosomatidae</taxon>
        <taxon>Trypanosoma</taxon>
    </lineage>
</organism>
<dbReference type="Proteomes" id="UP000002316">
    <property type="component" value="Chromosome 2"/>
</dbReference>
<dbReference type="RefSeq" id="XP_011771630.1">
    <property type="nucleotide sequence ID" value="XM_011773328.1"/>
</dbReference>
<protein>
    <submittedName>
        <fullName evidence="2">Uncharacterized protein</fullName>
    </submittedName>
</protein>
<evidence type="ECO:0000313" key="2">
    <source>
        <dbReference type="EMBL" id="CBH09322.1"/>
    </source>
</evidence>
<reference evidence="3" key="1">
    <citation type="journal article" date="2010" name="PLoS Negl. Trop. Dis.">
        <title>The genome sequence of Trypanosoma brucei gambiense, causative agent of chronic human african trypanosomiasis.</title>
        <authorList>
            <person name="Jackson A.P."/>
            <person name="Sanders M."/>
            <person name="Berry A."/>
            <person name="McQuillan J."/>
            <person name="Aslett M.A."/>
            <person name="Quail M.A."/>
            <person name="Chukualim B."/>
            <person name="Capewell P."/>
            <person name="MacLeod A."/>
            <person name="Melville S.E."/>
            <person name="Gibson W."/>
            <person name="Barry J.D."/>
            <person name="Berriman M."/>
            <person name="Hertz-Fowler C."/>
        </authorList>
    </citation>
    <scope>NUCLEOTIDE SEQUENCE [LARGE SCALE GENOMIC DNA]</scope>
    <source>
        <strain evidence="3">MHOM/CI/86/DAL972</strain>
    </source>
</reference>
<name>C9ZIV6_TRYB9</name>
<evidence type="ECO:0000256" key="1">
    <source>
        <dbReference type="SAM" id="MobiDB-lite"/>
    </source>
</evidence>
<evidence type="ECO:0000313" key="3">
    <source>
        <dbReference type="Proteomes" id="UP000002316"/>
    </source>
</evidence>
<dbReference type="GeneID" id="23858710"/>
<proteinExistence type="predicted"/>
<feature type="region of interest" description="Disordered" evidence="1">
    <location>
        <begin position="64"/>
        <end position="105"/>
    </location>
</feature>
<feature type="compositionally biased region" description="Basic and acidic residues" evidence="1">
    <location>
        <begin position="67"/>
        <end position="84"/>
    </location>
</feature>
<accession>C9ZIV6</accession>